<accession>A0ACA9NE79</accession>
<dbReference type="Proteomes" id="UP000789920">
    <property type="component" value="Unassembled WGS sequence"/>
</dbReference>
<protein>
    <submittedName>
        <fullName evidence="1">8150_t:CDS:1</fullName>
    </submittedName>
</protein>
<dbReference type="EMBL" id="CAJVQC010013571">
    <property type="protein sequence ID" value="CAG8649376.1"/>
    <property type="molecule type" value="Genomic_DNA"/>
</dbReference>
<evidence type="ECO:0000313" key="1">
    <source>
        <dbReference type="EMBL" id="CAG8649376.1"/>
    </source>
</evidence>
<evidence type="ECO:0000313" key="2">
    <source>
        <dbReference type="Proteomes" id="UP000789920"/>
    </source>
</evidence>
<comment type="caution">
    <text evidence="1">The sequence shown here is derived from an EMBL/GenBank/DDBJ whole genome shotgun (WGS) entry which is preliminary data.</text>
</comment>
<keyword evidence="2" id="KW-1185">Reference proteome</keyword>
<proteinExistence type="predicted"/>
<gene>
    <name evidence="1" type="ORF">RPERSI_LOCUS7809</name>
</gene>
<name>A0ACA9NE79_9GLOM</name>
<sequence>MALKNKNVIFQVKASLKDLMKIITNDNSNDNVMAGQLKSKKTKKWFTDNISSAIEELLEVNKNAND</sequence>
<organism evidence="1 2">
    <name type="scientific">Racocetra persica</name>
    <dbReference type="NCBI Taxonomy" id="160502"/>
    <lineage>
        <taxon>Eukaryota</taxon>
        <taxon>Fungi</taxon>
        <taxon>Fungi incertae sedis</taxon>
        <taxon>Mucoromycota</taxon>
        <taxon>Glomeromycotina</taxon>
        <taxon>Glomeromycetes</taxon>
        <taxon>Diversisporales</taxon>
        <taxon>Gigasporaceae</taxon>
        <taxon>Racocetra</taxon>
    </lineage>
</organism>
<reference evidence="1" key="1">
    <citation type="submission" date="2021-06" db="EMBL/GenBank/DDBJ databases">
        <authorList>
            <person name="Kallberg Y."/>
            <person name="Tangrot J."/>
            <person name="Rosling A."/>
        </authorList>
    </citation>
    <scope>NUCLEOTIDE SEQUENCE</scope>
    <source>
        <strain evidence="1">MA461A</strain>
    </source>
</reference>